<dbReference type="InterPro" id="IPR036953">
    <property type="entry name" value="GreA/GreB_C_sf"/>
</dbReference>
<dbReference type="EMBL" id="PEXW01000038">
    <property type="protein sequence ID" value="PIS40731.1"/>
    <property type="molecule type" value="Genomic_DNA"/>
</dbReference>
<proteinExistence type="inferred from homology"/>
<dbReference type="GO" id="GO:0070063">
    <property type="term" value="F:RNA polymerase binding"/>
    <property type="evidence" value="ECO:0007669"/>
    <property type="project" value="InterPro"/>
</dbReference>
<evidence type="ECO:0000256" key="1">
    <source>
        <dbReference type="ARBA" id="ARBA00008213"/>
    </source>
</evidence>
<dbReference type="Gene3D" id="3.10.50.30">
    <property type="entry name" value="Transcription elongation factor, GreA/GreB, C-terminal domain"/>
    <property type="match status" value="1"/>
</dbReference>
<dbReference type="Gene3D" id="1.10.287.180">
    <property type="entry name" value="Transcription elongation factor, GreA/GreB, N-terminal domain"/>
    <property type="match status" value="1"/>
</dbReference>
<organism evidence="9 10">
    <name type="scientific">Candidatus Kerfeldbacteria bacterium CG08_land_8_20_14_0_20_43_14</name>
    <dbReference type="NCBI Taxonomy" id="2014246"/>
    <lineage>
        <taxon>Bacteria</taxon>
        <taxon>Candidatus Kerfeldiibacteriota</taxon>
    </lineage>
</organism>
<evidence type="ECO:0000313" key="9">
    <source>
        <dbReference type="EMBL" id="PIS40731.1"/>
    </source>
</evidence>
<keyword evidence="3" id="KW-0805">Transcription regulation</keyword>
<dbReference type="PIRSF" id="PIRSF006092">
    <property type="entry name" value="GreA_GreB"/>
    <property type="match status" value="1"/>
</dbReference>
<comment type="similarity">
    <text evidence="1">Belongs to the GreA/GreB family.</text>
</comment>
<evidence type="ECO:0000256" key="2">
    <source>
        <dbReference type="ARBA" id="ARBA00013729"/>
    </source>
</evidence>
<dbReference type="GO" id="GO:0003677">
    <property type="term" value="F:DNA binding"/>
    <property type="evidence" value="ECO:0007669"/>
    <property type="project" value="UniProtKB-KW"/>
</dbReference>
<dbReference type="PANTHER" id="PTHR30437">
    <property type="entry name" value="TRANSCRIPTION ELONGATION FACTOR GREA"/>
    <property type="match status" value="1"/>
</dbReference>
<reference evidence="10" key="1">
    <citation type="submission" date="2017-09" db="EMBL/GenBank/DDBJ databases">
        <title>Depth-based differentiation of microbial function through sediment-hosted aquifers and enrichment of novel symbionts in the deep terrestrial subsurface.</title>
        <authorList>
            <person name="Probst A.J."/>
            <person name="Ladd B."/>
            <person name="Jarett J.K."/>
            <person name="Geller-Mcgrath D.E."/>
            <person name="Sieber C.M.K."/>
            <person name="Emerson J.B."/>
            <person name="Anantharaman K."/>
            <person name="Thomas B.C."/>
            <person name="Malmstrom R."/>
            <person name="Stieglmeier M."/>
            <person name="Klingl A."/>
            <person name="Woyke T."/>
            <person name="Ryan C.M."/>
            <person name="Banfield J.F."/>
        </authorList>
    </citation>
    <scope>NUCLEOTIDE SEQUENCE [LARGE SCALE GENOMIC DNA]</scope>
</reference>
<dbReference type="Pfam" id="PF03449">
    <property type="entry name" value="GreA_GreB_N"/>
    <property type="match status" value="1"/>
</dbReference>
<dbReference type="GO" id="GO:0032784">
    <property type="term" value="P:regulation of DNA-templated transcription elongation"/>
    <property type="evidence" value="ECO:0007669"/>
    <property type="project" value="InterPro"/>
</dbReference>
<dbReference type="InterPro" id="IPR022691">
    <property type="entry name" value="Tscrpt_elong_fac_GreA/B_N"/>
</dbReference>
<dbReference type="PROSITE" id="PS00830">
    <property type="entry name" value="GREAB_2"/>
    <property type="match status" value="1"/>
</dbReference>
<evidence type="ECO:0000256" key="3">
    <source>
        <dbReference type="ARBA" id="ARBA00023015"/>
    </source>
</evidence>
<dbReference type="InterPro" id="IPR023459">
    <property type="entry name" value="Tscrpt_elong_fac_GreA/B_fam"/>
</dbReference>
<protein>
    <recommendedName>
        <fullName evidence="2">Transcription elongation factor GreA</fullName>
    </recommendedName>
    <alternativeName>
        <fullName evidence="6">Transcript cleavage factor GreA</fullName>
    </alternativeName>
</protein>
<dbReference type="PANTHER" id="PTHR30437:SF4">
    <property type="entry name" value="TRANSCRIPTION ELONGATION FACTOR GREA"/>
    <property type="match status" value="1"/>
</dbReference>
<evidence type="ECO:0000259" key="8">
    <source>
        <dbReference type="Pfam" id="PF03449"/>
    </source>
</evidence>
<sequence length="178" mass="20113">MTDAVSFVLYLFYMRIPTRKPGKYTNMQRDPHMTKVKYDELSKELTRLKQARPEAIVELKRLAEMGDFSENAAYQLSKGHLRGINQRILELEDHLKLAQIIPTAGTSGRVQLGSTVTIEQEGKQQIFRILGPTETNPAKGIISHKSPLGEALIGKKIDEVTHFNLGGREIEVRIVMVE</sequence>
<dbReference type="AlphaFoldDB" id="A0A2H0YQF1"/>
<evidence type="ECO:0000313" key="10">
    <source>
        <dbReference type="Proteomes" id="UP000236845"/>
    </source>
</evidence>
<keyword evidence="9" id="KW-0648">Protein biosynthesis</keyword>
<dbReference type="GO" id="GO:0003746">
    <property type="term" value="F:translation elongation factor activity"/>
    <property type="evidence" value="ECO:0007669"/>
    <property type="project" value="UniProtKB-KW"/>
</dbReference>
<feature type="domain" description="Transcription elongation factor GreA/GreB C-terminal" evidence="7">
    <location>
        <begin position="107"/>
        <end position="178"/>
    </location>
</feature>
<name>A0A2H0YQF1_9BACT</name>
<dbReference type="InterPro" id="IPR018151">
    <property type="entry name" value="TF_GreA/GreB_CS"/>
</dbReference>
<evidence type="ECO:0000256" key="4">
    <source>
        <dbReference type="ARBA" id="ARBA00023125"/>
    </source>
</evidence>
<keyword evidence="5" id="KW-0804">Transcription</keyword>
<dbReference type="FunFam" id="1.10.287.180:FF:000001">
    <property type="entry name" value="Transcription elongation factor GreA"/>
    <property type="match status" value="1"/>
</dbReference>
<evidence type="ECO:0000259" key="7">
    <source>
        <dbReference type="Pfam" id="PF01272"/>
    </source>
</evidence>
<dbReference type="Proteomes" id="UP000236845">
    <property type="component" value="Unassembled WGS sequence"/>
</dbReference>
<dbReference type="Pfam" id="PF01272">
    <property type="entry name" value="GreA_GreB"/>
    <property type="match status" value="1"/>
</dbReference>
<accession>A0A2H0YQF1</accession>
<dbReference type="InterPro" id="IPR001437">
    <property type="entry name" value="Tscrpt_elong_fac_GreA/B_C"/>
</dbReference>
<feature type="domain" description="Transcription elongation factor GreA/GreB N-terminal" evidence="8">
    <location>
        <begin position="33"/>
        <end position="100"/>
    </location>
</feature>
<dbReference type="SUPFAM" id="SSF54534">
    <property type="entry name" value="FKBP-like"/>
    <property type="match status" value="1"/>
</dbReference>
<dbReference type="GO" id="GO:0006354">
    <property type="term" value="P:DNA-templated transcription elongation"/>
    <property type="evidence" value="ECO:0007669"/>
    <property type="project" value="TreeGrafter"/>
</dbReference>
<comment type="caution">
    <text evidence="9">The sequence shown here is derived from an EMBL/GenBank/DDBJ whole genome shotgun (WGS) entry which is preliminary data.</text>
</comment>
<keyword evidence="9" id="KW-0251">Elongation factor</keyword>
<gene>
    <name evidence="9" type="ORF">COT26_01800</name>
</gene>
<evidence type="ECO:0000256" key="5">
    <source>
        <dbReference type="ARBA" id="ARBA00023163"/>
    </source>
</evidence>
<dbReference type="InterPro" id="IPR036805">
    <property type="entry name" value="Tscrpt_elong_fac_GreA/B_N_sf"/>
</dbReference>
<keyword evidence="4" id="KW-0238">DNA-binding</keyword>
<evidence type="ECO:0000256" key="6">
    <source>
        <dbReference type="ARBA" id="ARBA00030776"/>
    </source>
</evidence>
<dbReference type="SUPFAM" id="SSF46557">
    <property type="entry name" value="GreA transcript cleavage protein, N-terminal domain"/>
    <property type="match status" value="1"/>
</dbReference>